<reference evidence="2 3" key="1">
    <citation type="submission" date="2018-11" db="EMBL/GenBank/DDBJ databases">
        <authorList>
            <consortium name="Pathogen Informatics"/>
        </authorList>
    </citation>
    <scope>NUCLEOTIDE SEQUENCE [LARGE SCALE GENOMIC DNA]</scope>
    <source>
        <strain evidence="2 3">Zambia</strain>
    </source>
</reference>
<dbReference type="STRING" id="48269.A0A183MPA3"/>
<dbReference type="InterPro" id="IPR006735">
    <property type="entry name" value="Rtf2"/>
</dbReference>
<evidence type="ECO:0000256" key="1">
    <source>
        <dbReference type="SAM" id="MobiDB-lite"/>
    </source>
</evidence>
<dbReference type="EMBL" id="UZAI01017486">
    <property type="protein sequence ID" value="VDP25584.1"/>
    <property type="molecule type" value="Genomic_DNA"/>
</dbReference>
<protein>
    <submittedName>
        <fullName evidence="2">Uncharacterized protein</fullName>
    </submittedName>
</protein>
<evidence type="ECO:0000313" key="2">
    <source>
        <dbReference type="EMBL" id="VDP25584.1"/>
    </source>
</evidence>
<feature type="compositionally biased region" description="Polar residues" evidence="1">
    <location>
        <begin position="425"/>
        <end position="441"/>
    </location>
</feature>
<dbReference type="PANTHER" id="PTHR12775">
    <property type="entry name" value="PROTEIN C20ORF43 HOMOLOG"/>
    <property type="match status" value="1"/>
</dbReference>
<feature type="compositionally biased region" description="Basic and acidic residues" evidence="1">
    <location>
        <begin position="9"/>
        <end position="22"/>
    </location>
</feature>
<accession>A0A183MPA3</accession>
<keyword evidence="3" id="KW-1185">Reference proteome</keyword>
<dbReference type="AlphaFoldDB" id="A0A183MPA3"/>
<evidence type="ECO:0000313" key="3">
    <source>
        <dbReference type="Proteomes" id="UP000277204"/>
    </source>
</evidence>
<dbReference type="GO" id="GO:0005634">
    <property type="term" value="C:nucleus"/>
    <property type="evidence" value="ECO:0007669"/>
    <property type="project" value="TreeGrafter"/>
</dbReference>
<feature type="region of interest" description="Disordered" evidence="1">
    <location>
        <begin position="420"/>
        <end position="443"/>
    </location>
</feature>
<dbReference type="Pfam" id="PF04641">
    <property type="entry name" value="Rtf2"/>
    <property type="match status" value="1"/>
</dbReference>
<dbReference type="GO" id="GO:0006274">
    <property type="term" value="P:DNA replication termination"/>
    <property type="evidence" value="ECO:0007669"/>
    <property type="project" value="TreeGrafter"/>
</dbReference>
<proteinExistence type="predicted"/>
<dbReference type="Proteomes" id="UP000277204">
    <property type="component" value="Unassembled WGS sequence"/>
</dbReference>
<feature type="region of interest" description="Disordered" evidence="1">
    <location>
        <begin position="1"/>
        <end position="22"/>
    </location>
</feature>
<sequence length="825" mass="92781">MGGDGGSIPRRDDLVKPKKKQEVAEREAANMALWKHCALTQDPLRQPVVSCLLGRYQFDSDREVLEAQYRKSPVFYNSHHYLANFIRPVSLATLKSLSHAKPKTCKLNVLGRRDTKMIQPIFSTHKDDSLERFNFRSAPSDIGSIILKSSLGNGVQRSLNNEDHKNCSSVVSNDEHTLLHNAQFMNIKSSHSELQSPNDLQPCSEKMPYNMNSSELVSTEPCTVSPLSYNLGKPHVAPSLKFIRYPIPSIAVKSITHNDKNFELPANSSADSTTKEKTTCSERDQARQFISNIQRCQSIYKTGYTSPNSCFPEHVKIHQPHSNSSTTYKDIKRAFKNFNKTTKQFKTYEASSQSVEDFTNFDNRKNSGVLKIAGDGNIQYAISINRPRSHSVVLLKNHGSHEENYRSGEIHSVVYEQHEFKSTSDDISNEPQSSSKPQSKNGVLETYERPSCLQDQLSDSKDTFQVYTTAKQAEIDSGNGTDEDDHIFKETVSLKDDSVTQKVNENIAYSCSSDSVELDECFSSDIDEDGTIVDENSVSNDNQQIKYQLNEQPLTSPTNSSSSKLVDENSSGDEDSLNPANINKQSDTMLTDGQQVVSKKNPDLNSKQAITAVAVKKDLNDELCMQSKLCNLKLSTFSTKTEKHSTLHVVAYDQNTTKKDIISTSKFNIPKNNINKQNENLSISYSNKTIEHRNISKEENNNSIMFQSIELNHSLKLINTSNELSSIIVNSKEIKIKSKNDFVKQLKQLNRKSHPALIDSLFPNVPPVLRFIEEGQKCTWLIIWLPTTTTTTTTTNNNNNNNNNNTVCTLLEEKINSIQNLSYDH</sequence>
<dbReference type="PANTHER" id="PTHR12775:SF0">
    <property type="entry name" value="REPLICATION TERMINATION FACTOR 2"/>
    <property type="match status" value="1"/>
</dbReference>
<name>A0A183MPA3_9TREM</name>
<feature type="region of interest" description="Disordered" evidence="1">
    <location>
        <begin position="549"/>
        <end position="588"/>
    </location>
</feature>
<gene>
    <name evidence="2" type="ORF">SMRZ_LOCUS17878</name>
</gene>
<feature type="compositionally biased region" description="Polar residues" evidence="1">
    <location>
        <begin position="578"/>
        <end position="588"/>
    </location>
</feature>
<organism evidence="2 3">
    <name type="scientific">Schistosoma margrebowiei</name>
    <dbReference type="NCBI Taxonomy" id="48269"/>
    <lineage>
        <taxon>Eukaryota</taxon>
        <taxon>Metazoa</taxon>
        <taxon>Spiralia</taxon>
        <taxon>Lophotrochozoa</taxon>
        <taxon>Platyhelminthes</taxon>
        <taxon>Trematoda</taxon>
        <taxon>Digenea</taxon>
        <taxon>Strigeidida</taxon>
        <taxon>Schistosomatoidea</taxon>
        <taxon>Schistosomatidae</taxon>
        <taxon>Schistosoma</taxon>
    </lineage>
</organism>
<feature type="compositionally biased region" description="Polar residues" evidence="1">
    <location>
        <begin position="549"/>
        <end position="564"/>
    </location>
</feature>